<dbReference type="PANTHER" id="PTHR24026">
    <property type="entry name" value="FAT ATYPICAL CADHERIN-RELATED"/>
    <property type="match status" value="1"/>
</dbReference>
<keyword evidence="4" id="KW-0732">Signal</keyword>
<comment type="subcellular location">
    <subcellularLocation>
        <location evidence="1">Cell membrane</location>
        <topology evidence="1">Single-pass type I membrane protein</topology>
    </subcellularLocation>
</comment>
<feature type="region of interest" description="Disordered" evidence="12">
    <location>
        <begin position="1097"/>
        <end position="1156"/>
    </location>
</feature>
<feature type="domain" description="Cadherin" evidence="14">
    <location>
        <begin position="445"/>
        <end position="549"/>
    </location>
</feature>
<keyword evidence="5" id="KW-0677">Repeat</keyword>
<dbReference type="SMART" id="SM00112">
    <property type="entry name" value="CA"/>
    <property type="match status" value="6"/>
</dbReference>
<evidence type="ECO:0000313" key="16">
    <source>
        <dbReference type="Proteomes" id="UP001497525"/>
    </source>
</evidence>
<protein>
    <recommendedName>
        <fullName evidence="14">Cadherin domain-containing protein</fullName>
    </recommendedName>
</protein>
<keyword evidence="3 13" id="KW-0812">Transmembrane</keyword>
<keyword evidence="9 13" id="KW-0472">Membrane</keyword>
<reference evidence="15" key="1">
    <citation type="submission" date="2024-06" db="EMBL/GenBank/DDBJ databases">
        <authorList>
            <person name="Liu X."/>
            <person name="Lenzi L."/>
            <person name="Haldenby T S."/>
            <person name="Uol C."/>
        </authorList>
    </citation>
    <scope>NUCLEOTIDE SEQUENCE</scope>
</reference>
<sequence>MTEDEVWLFSYYLLSQNDDTFKLVQVSAVSPDATVNSPFMSSSLTQQIYPNLAADESFYSASNYFLNSESDSTNSAPSQLYLELLRPLDWETTRSYKFVVVAEDNGSPALTGQLELQVVVTDENDNHPLFENKTITITVPENTPEGRRLVQLIAHDPDEGRAGNVIYSLTNSVQTPFAPHSRPYSTISTKQNHSEQSPSLVHVDPHSGWLILVGKLDYEQSKLHLIRVMARDEAGHPGFDEASVHLLVTDVNDVAPIISVDPVVDLNTQQSPRRTLQPVNSLELHVNETPGWTLSDSWHPVRAGPETYSDLSLQNSPLLAFVVVNDPDTGQGGRFQCGLKSVANTASDRAAAYAYSSQLAKKLNSFSQKAVSETSRYSAVAGQFHFNPISRSQFELTSRGGFDHENRPIELVQIICSDFGEPSLTSTFNVKVLVEDINDNQPKFSQSVYQFSIEENKPMNTVIDKLTATDQDSGRNSEIEYFLNDESLEYFKIGPTDGTLRSKVIFDRETRQSYRFQAYARDHGIPKPLTATVTVEVTIMDTNDNSPEFVGLDNENGYKFRVAENEAPNTHVGILLGTDPDAGENAQLRFRLATSSSFFKLDSNTGELTTTQSLDREKQAEHELIAMLVDMGKPPRSATAKIYIYVSDENDHDPIVVFPANGRGNVNVSFREPPGEVVARIEARDPDEGHNALLHYSLVTGNRNSVFRLGSTSAELIIDRNLNEADIGTYELDILIQDAGLPPRSSQARLTVQVTDTPARMYSSRFSGIRNRLLEAPAHPDGDTGPALGQYRVSDSGQGGVEGRDMKISDSNSSENGYVSAGAILVAIVALSCAIILVLLGIAVYLCGRKGLRLRGPYHYQNGQRNNTDNIDATEGEMLKSGALGSKGMNLDQCGSSPVNYQNPVLIETGNGTLVRCQLGSLSSTPVLNDPDYGEQKVFSVAPPLTYDGYTTCLPIGERIPNSTNYETFTNPRVFVPASSTSNYGRLGEAILVNNGETMRRKDGPILGSTYPTAKSNLPAADSNFPPSTKRTSLNKLKNTKNRNNLTVDSRYFTQSLKRRKTQLSDLFDSIEDPGDYTSTQIRVAHSWEDLSTTTHSMDVESTPAHSHQPTSRKLQTASPKPPVRRNAEITKDSPLRVSWKNSLETNSQRRKSDQTLTTFLPNRAIALSSTKNPCVLQAPSTQQPRKGQILLNASSGRAVNFSPTIMENDDNRRGYACLCEQSGPAHCPNSPQKCFIQLSNLSTMPEQIGAHRSPCSKSGNLIDLVDSSHTSSCSQSCECNLPPEANCPARLIEPNNSPTFNDQSEFV</sequence>
<dbReference type="Gene3D" id="2.60.40.60">
    <property type="entry name" value="Cadherins"/>
    <property type="match status" value="6"/>
</dbReference>
<accession>A0AAV2TQN1</accession>
<dbReference type="Proteomes" id="UP001497525">
    <property type="component" value="Unassembled WGS sequence"/>
</dbReference>
<feature type="transmembrane region" description="Helical" evidence="13">
    <location>
        <begin position="818"/>
        <end position="846"/>
    </location>
</feature>
<keyword evidence="6 11" id="KW-0106">Calcium</keyword>
<evidence type="ECO:0000256" key="2">
    <source>
        <dbReference type="ARBA" id="ARBA00022475"/>
    </source>
</evidence>
<dbReference type="InterPro" id="IPR020894">
    <property type="entry name" value="Cadherin_CS"/>
</dbReference>
<dbReference type="PANTHER" id="PTHR24026:SF136">
    <property type="entry name" value="PROTOCADHERIN-23"/>
    <property type="match status" value="1"/>
</dbReference>
<feature type="domain" description="Cadherin" evidence="14">
    <location>
        <begin position="23"/>
        <end position="130"/>
    </location>
</feature>
<evidence type="ECO:0000256" key="12">
    <source>
        <dbReference type="SAM" id="MobiDB-lite"/>
    </source>
</evidence>
<evidence type="ECO:0000256" key="10">
    <source>
        <dbReference type="ARBA" id="ARBA00023180"/>
    </source>
</evidence>
<keyword evidence="10" id="KW-0325">Glycoprotein</keyword>
<feature type="compositionally biased region" description="Low complexity" evidence="12">
    <location>
        <begin position="1029"/>
        <end position="1047"/>
    </location>
</feature>
<evidence type="ECO:0000256" key="5">
    <source>
        <dbReference type="ARBA" id="ARBA00022737"/>
    </source>
</evidence>
<gene>
    <name evidence="15" type="ORF">CDAUBV1_LOCUS11963</name>
</gene>
<evidence type="ECO:0000313" key="15">
    <source>
        <dbReference type="EMBL" id="CAL5137692.1"/>
    </source>
</evidence>
<evidence type="ECO:0000256" key="3">
    <source>
        <dbReference type="ARBA" id="ARBA00022692"/>
    </source>
</evidence>
<evidence type="ECO:0000256" key="1">
    <source>
        <dbReference type="ARBA" id="ARBA00004251"/>
    </source>
</evidence>
<organism evidence="15 16">
    <name type="scientific">Calicophoron daubneyi</name>
    <name type="common">Rumen fluke</name>
    <name type="synonym">Paramphistomum daubneyi</name>
    <dbReference type="NCBI Taxonomy" id="300641"/>
    <lineage>
        <taxon>Eukaryota</taxon>
        <taxon>Metazoa</taxon>
        <taxon>Spiralia</taxon>
        <taxon>Lophotrochozoa</taxon>
        <taxon>Platyhelminthes</taxon>
        <taxon>Trematoda</taxon>
        <taxon>Digenea</taxon>
        <taxon>Plagiorchiida</taxon>
        <taxon>Pronocephalata</taxon>
        <taxon>Paramphistomoidea</taxon>
        <taxon>Paramphistomidae</taxon>
        <taxon>Calicophoron</taxon>
    </lineage>
</organism>
<dbReference type="GO" id="GO:0005886">
    <property type="term" value="C:plasma membrane"/>
    <property type="evidence" value="ECO:0007669"/>
    <property type="project" value="UniProtKB-SubCell"/>
</dbReference>
<dbReference type="CDD" id="cd11304">
    <property type="entry name" value="Cadherin_repeat"/>
    <property type="match status" value="6"/>
</dbReference>
<evidence type="ECO:0000256" key="7">
    <source>
        <dbReference type="ARBA" id="ARBA00022889"/>
    </source>
</evidence>
<dbReference type="InterPro" id="IPR002126">
    <property type="entry name" value="Cadherin-like_dom"/>
</dbReference>
<dbReference type="FunFam" id="2.60.40.60:FF:000020">
    <property type="entry name" value="Dachsous cadherin-related 1b"/>
    <property type="match status" value="2"/>
</dbReference>
<proteinExistence type="predicted"/>
<dbReference type="EMBL" id="CAXLJL010000423">
    <property type="protein sequence ID" value="CAL5137692.1"/>
    <property type="molecule type" value="Genomic_DNA"/>
</dbReference>
<comment type="caution">
    <text evidence="15">The sequence shown here is derived from an EMBL/GenBank/DDBJ whole genome shotgun (WGS) entry which is preliminary data.</text>
</comment>
<keyword evidence="8 13" id="KW-1133">Transmembrane helix</keyword>
<keyword evidence="7" id="KW-0130">Cell adhesion</keyword>
<evidence type="ECO:0000256" key="8">
    <source>
        <dbReference type="ARBA" id="ARBA00022989"/>
    </source>
</evidence>
<dbReference type="PROSITE" id="PS50268">
    <property type="entry name" value="CADHERIN_2"/>
    <property type="match status" value="6"/>
</dbReference>
<dbReference type="GO" id="GO:0005509">
    <property type="term" value="F:calcium ion binding"/>
    <property type="evidence" value="ECO:0007669"/>
    <property type="project" value="UniProtKB-UniRule"/>
</dbReference>
<keyword evidence="2" id="KW-1003">Cell membrane</keyword>
<dbReference type="SUPFAM" id="SSF49313">
    <property type="entry name" value="Cadherin-like"/>
    <property type="match status" value="6"/>
</dbReference>
<evidence type="ECO:0000256" key="9">
    <source>
        <dbReference type="ARBA" id="ARBA00023136"/>
    </source>
</evidence>
<evidence type="ECO:0000259" key="14">
    <source>
        <dbReference type="PROSITE" id="PS50268"/>
    </source>
</evidence>
<feature type="domain" description="Cadherin" evidence="14">
    <location>
        <begin position="554"/>
        <end position="656"/>
    </location>
</feature>
<dbReference type="GO" id="GO:0007156">
    <property type="term" value="P:homophilic cell adhesion via plasma membrane adhesion molecules"/>
    <property type="evidence" value="ECO:0007669"/>
    <property type="project" value="InterPro"/>
</dbReference>
<dbReference type="PRINTS" id="PR00205">
    <property type="entry name" value="CADHERIN"/>
</dbReference>
<evidence type="ECO:0000256" key="6">
    <source>
        <dbReference type="ARBA" id="ARBA00022837"/>
    </source>
</evidence>
<dbReference type="Pfam" id="PF00028">
    <property type="entry name" value="Cadherin"/>
    <property type="match status" value="4"/>
</dbReference>
<feature type="domain" description="Cadherin" evidence="14">
    <location>
        <begin position="131"/>
        <end position="258"/>
    </location>
</feature>
<feature type="domain" description="Cadherin" evidence="14">
    <location>
        <begin position="666"/>
        <end position="766"/>
    </location>
</feature>
<feature type="compositionally biased region" description="Polar residues" evidence="12">
    <location>
        <begin position="1104"/>
        <end position="1119"/>
    </location>
</feature>
<dbReference type="FunFam" id="2.60.40.60:FF:000004">
    <property type="entry name" value="Protocadherin 1 gamma 2"/>
    <property type="match status" value="1"/>
</dbReference>
<feature type="region of interest" description="Disordered" evidence="12">
    <location>
        <begin position="1015"/>
        <end position="1048"/>
    </location>
</feature>
<evidence type="ECO:0000256" key="4">
    <source>
        <dbReference type="ARBA" id="ARBA00022729"/>
    </source>
</evidence>
<evidence type="ECO:0000256" key="11">
    <source>
        <dbReference type="PROSITE-ProRule" id="PRU00043"/>
    </source>
</evidence>
<dbReference type="PROSITE" id="PS00232">
    <property type="entry name" value="CADHERIN_1"/>
    <property type="match status" value="4"/>
</dbReference>
<evidence type="ECO:0000256" key="13">
    <source>
        <dbReference type="SAM" id="Phobius"/>
    </source>
</evidence>
<dbReference type="InterPro" id="IPR015919">
    <property type="entry name" value="Cadherin-like_sf"/>
</dbReference>
<name>A0AAV2TQN1_CALDB</name>
<feature type="domain" description="Cadherin" evidence="14">
    <location>
        <begin position="322"/>
        <end position="444"/>
    </location>
</feature>
<feature type="compositionally biased region" description="Basic and acidic residues" evidence="12">
    <location>
        <begin position="1126"/>
        <end position="1135"/>
    </location>
</feature>